<dbReference type="Pfam" id="PF07350">
    <property type="entry name" value="Gig2-like"/>
    <property type="match status" value="1"/>
</dbReference>
<proteinExistence type="predicted"/>
<comment type="caution">
    <text evidence="1">The sequence shown here is derived from an EMBL/GenBank/DDBJ whole genome shotgun (WGS) entry which is preliminary data.</text>
</comment>
<dbReference type="OrthoDB" id="8249012at2759"/>
<name>A0A9P7AG53_9AGAM</name>
<gene>
    <name evidence="1" type="ORF">HD556DRAFT_1402212</name>
</gene>
<dbReference type="InterPro" id="IPR010856">
    <property type="entry name" value="Gig2-like"/>
</dbReference>
<protein>
    <submittedName>
        <fullName evidence="1">DUF1479-domain-containing protein</fullName>
    </submittedName>
</protein>
<reference evidence="1" key="1">
    <citation type="journal article" date="2020" name="New Phytol.">
        <title>Comparative genomics reveals dynamic genome evolution in host specialist ectomycorrhizal fungi.</title>
        <authorList>
            <person name="Lofgren L.A."/>
            <person name="Nguyen N.H."/>
            <person name="Vilgalys R."/>
            <person name="Ruytinx J."/>
            <person name="Liao H.L."/>
            <person name="Branco S."/>
            <person name="Kuo A."/>
            <person name="LaButti K."/>
            <person name="Lipzen A."/>
            <person name="Andreopoulos W."/>
            <person name="Pangilinan J."/>
            <person name="Riley R."/>
            <person name="Hundley H."/>
            <person name="Na H."/>
            <person name="Barry K."/>
            <person name="Grigoriev I.V."/>
            <person name="Stajich J.E."/>
            <person name="Kennedy P.G."/>
        </authorList>
    </citation>
    <scope>NUCLEOTIDE SEQUENCE</scope>
    <source>
        <strain evidence="1">S12</strain>
    </source>
</reference>
<evidence type="ECO:0000313" key="2">
    <source>
        <dbReference type="Proteomes" id="UP000719766"/>
    </source>
</evidence>
<keyword evidence="2" id="KW-1185">Reference proteome</keyword>
<evidence type="ECO:0000313" key="1">
    <source>
        <dbReference type="EMBL" id="KAG1788641.1"/>
    </source>
</evidence>
<accession>A0A9P7AG53</accession>
<dbReference type="RefSeq" id="XP_041155832.1">
    <property type="nucleotide sequence ID" value="XM_041303847.1"/>
</dbReference>
<dbReference type="SUPFAM" id="SSF51197">
    <property type="entry name" value="Clavaminate synthase-like"/>
    <property type="match status" value="1"/>
</dbReference>
<dbReference type="Proteomes" id="UP000719766">
    <property type="component" value="Unassembled WGS sequence"/>
</dbReference>
<dbReference type="InterPro" id="IPR027443">
    <property type="entry name" value="IPNS-like_sf"/>
</dbReference>
<dbReference type="PANTHER" id="PTHR30613:SF1">
    <property type="entry name" value="DUF1479 DOMAIN PROTEIN (AFU_ORTHOLOGUE AFUA_5G09280)"/>
    <property type="match status" value="1"/>
</dbReference>
<sequence length="489" mass="53638">MIVSTIIHARYALSTRLLSQTCSHTMMTTAAQTKRAAKQEGTIADVFTSLDPGTKVAALPARFAQLKKDVLIDMGATHASIVQAWKQVLAALEGRRKEIVSLGGEVIPRVSFTDIECGLSNTQKDRIRKSGVVVVTGAVPKEEALLWKASVKEYITANPVKGFPANDIQVYELYNSKAQIAARTHPAILRTQQELLQFWHDPSNKHVGFSTPISYFDRLRIRTPGDSSFTVGPHIDGGSVERWEDPTFRRVFSRILAGGVGWRSHDPFDVSWRVDAKQDLYNAPGQCSVLRCWQGWTSLSTTGVGEGTLRVLPMLSLATAYIMLRPFFRPDPAGGEWVLDLESSSFPGSIPGKGQELNEETHPHLRLGETMTSIPEIQPGDQVYWHCDIVHSVEKLHGGQRDSSVFYIPAVPLSVKNATYIRDQRANFVHGLPAPDFPGGSGESTFAGQATAQDITTSQGRRALGFEPFVSGGVENDELVDAANRVLFG</sequence>
<dbReference type="Gene3D" id="2.60.120.330">
    <property type="entry name" value="B-lactam Antibiotic, Isopenicillin N Synthase, Chain"/>
    <property type="match status" value="1"/>
</dbReference>
<dbReference type="EMBL" id="JABBWE010000066">
    <property type="protein sequence ID" value="KAG1788641.1"/>
    <property type="molecule type" value="Genomic_DNA"/>
</dbReference>
<dbReference type="PANTHER" id="PTHR30613">
    <property type="entry name" value="UNCHARACTERIZED PROTEIN YBIU-RELATED"/>
    <property type="match status" value="1"/>
</dbReference>
<dbReference type="AlphaFoldDB" id="A0A9P7AG53"/>
<dbReference type="GeneID" id="64597611"/>
<organism evidence="1 2">
    <name type="scientific">Suillus plorans</name>
    <dbReference type="NCBI Taxonomy" id="116603"/>
    <lineage>
        <taxon>Eukaryota</taxon>
        <taxon>Fungi</taxon>
        <taxon>Dikarya</taxon>
        <taxon>Basidiomycota</taxon>
        <taxon>Agaricomycotina</taxon>
        <taxon>Agaricomycetes</taxon>
        <taxon>Agaricomycetidae</taxon>
        <taxon>Boletales</taxon>
        <taxon>Suillineae</taxon>
        <taxon>Suillaceae</taxon>
        <taxon>Suillus</taxon>
    </lineage>
</organism>